<dbReference type="OrthoDB" id="9801228at2"/>
<name>A0A0H3FZ86_ZYMMA</name>
<dbReference type="GO" id="GO:0005506">
    <property type="term" value="F:iron ion binding"/>
    <property type="evidence" value="ECO:0007669"/>
    <property type="project" value="TreeGrafter"/>
</dbReference>
<dbReference type="AlphaFoldDB" id="A0A0H3FZ86"/>
<dbReference type="InterPro" id="IPR017870">
    <property type="entry name" value="FeS_cluster_insertion_CS"/>
</dbReference>
<dbReference type="SUPFAM" id="SSF89360">
    <property type="entry name" value="HesB-like domain"/>
    <property type="match status" value="1"/>
</dbReference>
<dbReference type="InterPro" id="IPR000361">
    <property type="entry name" value="ATAP_core_dom"/>
</dbReference>
<dbReference type="eggNOG" id="COG0316">
    <property type="taxonomic scope" value="Bacteria"/>
</dbReference>
<dbReference type="InterPro" id="IPR035903">
    <property type="entry name" value="HesB-like_dom_sf"/>
</dbReference>
<sequence length="107" mass="11493">MLHLTDSASDAIRKSITGTEDASVHAIRIMVETGGCAGLIYRMALARKAEVDDIIVEEKGIKIFVEAESAPLLEGTKIDFVTDLEESGFTFDNPNAGSKCSCGKSFH</sequence>
<accession>A0A0H3FZ86</accession>
<evidence type="ECO:0000313" key="2">
    <source>
        <dbReference type="EMBL" id="AEH63145.1"/>
    </source>
</evidence>
<dbReference type="PANTHER" id="PTHR43011">
    <property type="entry name" value="IRON-SULFUR CLUSTER ASSEMBLY 2 HOMOLOG, MITOCHONDRIAL"/>
    <property type="match status" value="1"/>
</dbReference>
<gene>
    <name evidence="2" type="ordered locus">Zmob_1322</name>
</gene>
<feature type="domain" description="Core" evidence="1">
    <location>
        <begin position="2"/>
        <end position="104"/>
    </location>
</feature>
<dbReference type="Gene3D" id="2.60.300.12">
    <property type="entry name" value="HesB-like domain"/>
    <property type="match status" value="1"/>
</dbReference>
<evidence type="ECO:0000313" key="3">
    <source>
        <dbReference type="Proteomes" id="UP000001494"/>
    </source>
</evidence>
<protein>
    <submittedName>
        <fullName evidence="2">Iron-sulfur cluster assembly accessory protein</fullName>
    </submittedName>
</protein>
<dbReference type="PANTHER" id="PTHR43011:SF1">
    <property type="entry name" value="IRON-SULFUR CLUSTER ASSEMBLY 2 HOMOLOG, MITOCHONDRIAL"/>
    <property type="match status" value="1"/>
</dbReference>
<dbReference type="Pfam" id="PF01521">
    <property type="entry name" value="Fe-S_biosyn"/>
    <property type="match status" value="1"/>
</dbReference>
<dbReference type="Proteomes" id="UP000001494">
    <property type="component" value="Chromosome"/>
</dbReference>
<dbReference type="EMBL" id="CP002850">
    <property type="protein sequence ID" value="AEH63145.1"/>
    <property type="molecule type" value="Genomic_DNA"/>
</dbReference>
<dbReference type="HOGENOM" id="CLU_069054_5_2_5"/>
<dbReference type="InterPro" id="IPR016092">
    <property type="entry name" value="ATAP"/>
</dbReference>
<dbReference type="GO" id="GO:0051537">
    <property type="term" value="F:2 iron, 2 sulfur cluster binding"/>
    <property type="evidence" value="ECO:0007669"/>
    <property type="project" value="UniProtKB-ARBA"/>
</dbReference>
<evidence type="ECO:0000259" key="1">
    <source>
        <dbReference type="Pfam" id="PF01521"/>
    </source>
</evidence>
<proteinExistence type="predicted"/>
<dbReference type="KEGG" id="zmm:Zmob_1322"/>
<dbReference type="NCBIfam" id="TIGR00049">
    <property type="entry name" value="iron-sulfur cluster assembly accessory protein"/>
    <property type="match status" value="1"/>
</dbReference>
<dbReference type="GO" id="GO:0016226">
    <property type="term" value="P:iron-sulfur cluster assembly"/>
    <property type="evidence" value="ECO:0007669"/>
    <property type="project" value="InterPro"/>
</dbReference>
<dbReference type="GO" id="GO:0051539">
    <property type="term" value="F:4 iron, 4 sulfur cluster binding"/>
    <property type="evidence" value="ECO:0007669"/>
    <property type="project" value="TreeGrafter"/>
</dbReference>
<organism evidence="2 3">
    <name type="scientific">Zymomonas mobilis subsp. mobilis (strain ATCC 10988 / DSM 424 / LMG 404 / NCIMB 8938 / NRRL B-806 / ZM1)</name>
    <dbReference type="NCBI Taxonomy" id="555217"/>
    <lineage>
        <taxon>Bacteria</taxon>
        <taxon>Pseudomonadati</taxon>
        <taxon>Pseudomonadota</taxon>
        <taxon>Alphaproteobacteria</taxon>
        <taxon>Sphingomonadales</taxon>
        <taxon>Zymomonadaceae</taxon>
        <taxon>Zymomonas</taxon>
    </lineage>
</organism>
<reference evidence="2 3" key="1">
    <citation type="journal article" date="2011" name="J. Bacteriol.">
        <title>Genome sequence of the ethanol-producing Zymomonas mobilis subsp. mobilis lectotype strain ATCC 10988.</title>
        <authorList>
            <person name="Pappas K.M."/>
            <person name="Kouvelis V.N."/>
            <person name="Saunders E."/>
            <person name="Brettin T.S."/>
            <person name="Bruce D."/>
            <person name="Detter C."/>
            <person name="Balakireva M."/>
            <person name="Han C.S."/>
            <person name="Savvakis G."/>
            <person name="Kyrpides N.C."/>
            <person name="Typas M.A."/>
        </authorList>
    </citation>
    <scope>NUCLEOTIDE SEQUENCE [LARGE SCALE GENOMIC DNA]</scope>
    <source>
        <strain evidence="3">ATCC 10988 / DSM 424 / CCUG 17860 / LMG 404 / NCIMB 8938 / NRRL B-806 / ZM1</strain>
    </source>
</reference>
<dbReference type="PROSITE" id="PS01152">
    <property type="entry name" value="HESB"/>
    <property type="match status" value="1"/>
</dbReference>